<sequence>MGLSSRFSQISRSLHGIVTKHLLFKKVCAGWVPKNLTPEHRMKRLRAALTFLQRYHADGDEFVDKIVRSDETINRQSMHCQSA</sequence>
<dbReference type="Gene3D" id="3.30.420.10">
    <property type="entry name" value="Ribonuclease H-like superfamily/Ribonuclease H"/>
    <property type="match status" value="1"/>
</dbReference>
<proteinExistence type="predicted"/>
<comment type="caution">
    <text evidence="1">The sequence shown here is derived from an EMBL/GenBank/DDBJ whole genome shotgun (WGS) entry which is preliminary data.</text>
</comment>
<gene>
    <name evidence="1" type="ORF">QE152_g15971</name>
</gene>
<reference evidence="1 2" key="1">
    <citation type="journal article" date="2024" name="BMC Genomics">
        <title>De novo assembly and annotation of Popillia japonica's genome with initial clues to its potential as an invasive pest.</title>
        <authorList>
            <person name="Cucini C."/>
            <person name="Boschi S."/>
            <person name="Funari R."/>
            <person name="Cardaioli E."/>
            <person name="Iannotti N."/>
            <person name="Marturano G."/>
            <person name="Paoli F."/>
            <person name="Bruttini M."/>
            <person name="Carapelli A."/>
            <person name="Frati F."/>
            <person name="Nardi F."/>
        </authorList>
    </citation>
    <scope>NUCLEOTIDE SEQUENCE [LARGE SCALE GENOMIC DNA]</scope>
    <source>
        <strain evidence="1">DMR45628</strain>
    </source>
</reference>
<name>A0AAW1L6G4_POPJA</name>
<protein>
    <submittedName>
        <fullName evidence="1">Uncharacterized protein</fullName>
    </submittedName>
</protein>
<dbReference type="AlphaFoldDB" id="A0AAW1L6G4"/>
<dbReference type="EMBL" id="JASPKY010000161">
    <property type="protein sequence ID" value="KAK9729297.1"/>
    <property type="molecule type" value="Genomic_DNA"/>
</dbReference>
<keyword evidence="2" id="KW-1185">Reference proteome</keyword>
<dbReference type="GO" id="GO:0003676">
    <property type="term" value="F:nucleic acid binding"/>
    <property type="evidence" value="ECO:0007669"/>
    <property type="project" value="InterPro"/>
</dbReference>
<dbReference type="Proteomes" id="UP001458880">
    <property type="component" value="Unassembled WGS sequence"/>
</dbReference>
<evidence type="ECO:0000313" key="2">
    <source>
        <dbReference type="Proteomes" id="UP001458880"/>
    </source>
</evidence>
<evidence type="ECO:0000313" key="1">
    <source>
        <dbReference type="EMBL" id="KAK9729297.1"/>
    </source>
</evidence>
<dbReference type="InterPro" id="IPR036397">
    <property type="entry name" value="RNaseH_sf"/>
</dbReference>
<organism evidence="1 2">
    <name type="scientific">Popillia japonica</name>
    <name type="common">Japanese beetle</name>
    <dbReference type="NCBI Taxonomy" id="7064"/>
    <lineage>
        <taxon>Eukaryota</taxon>
        <taxon>Metazoa</taxon>
        <taxon>Ecdysozoa</taxon>
        <taxon>Arthropoda</taxon>
        <taxon>Hexapoda</taxon>
        <taxon>Insecta</taxon>
        <taxon>Pterygota</taxon>
        <taxon>Neoptera</taxon>
        <taxon>Endopterygota</taxon>
        <taxon>Coleoptera</taxon>
        <taxon>Polyphaga</taxon>
        <taxon>Scarabaeiformia</taxon>
        <taxon>Scarabaeidae</taxon>
        <taxon>Rutelinae</taxon>
        <taxon>Popillia</taxon>
    </lineage>
</organism>
<accession>A0AAW1L6G4</accession>